<evidence type="ECO:0000313" key="2">
    <source>
        <dbReference type="EMBL" id="CRL26718.1"/>
    </source>
</evidence>
<feature type="region of interest" description="Disordered" evidence="1">
    <location>
        <begin position="132"/>
        <end position="206"/>
    </location>
</feature>
<evidence type="ECO:0000313" key="3">
    <source>
        <dbReference type="Proteomes" id="UP000053732"/>
    </source>
</evidence>
<name>A0A0G4PKK5_PENC3</name>
<feature type="compositionally biased region" description="Low complexity" evidence="1">
    <location>
        <begin position="178"/>
        <end position="189"/>
    </location>
</feature>
<organism evidence="2 3">
    <name type="scientific">Penicillium camemberti (strain FM 013)</name>
    <dbReference type="NCBI Taxonomy" id="1429867"/>
    <lineage>
        <taxon>Eukaryota</taxon>
        <taxon>Fungi</taxon>
        <taxon>Dikarya</taxon>
        <taxon>Ascomycota</taxon>
        <taxon>Pezizomycotina</taxon>
        <taxon>Eurotiomycetes</taxon>
        <taxon>Eurotiomycetidae</taxon>
        <taxon>Eurotiales</taxon>
        <taxon>Aspergillaceae</taxon>
        <taxon>Penicillium</taxon>
    </lineage>
</organism>
<feature type="compositionally biased region" description="Basic and acidic residues" evidence="1">
    <location>
        <begin position="191"/>
        <end position="206"/>
    </location>
</feature>
<keyword evidence="3" id="KW-1185">Reference proteome</keyword>
<sequence>MPEYFLRVSNLIILELQAHEYWDRAHFAFRPVCINETKTKMHLAFHWVPFVKDGPLEIPNKRTECVPTEVHIFSHPYCRPIIDPGKNNILFHTQTLNPIVFSRSPRMTQRPPLPSMELLQLKWNLSRIAAMQGGGGDEDSYDDSDGDSISVRTGPRTPSRGRNMSRENTPPFRSPTPSLSLAKVKSLALETDTHPSHLVQDHEESA</sequence>
<dbReference type="AlphaFoldDB" id="A0A0G4PKK5"/>
<protein>
    <submittedName>
        <fullName evidence="2">Str. FM013</fullName>
    </submittedName>
</protein>
<proteinExistence type="predicted"/>
<gene>
    <name evidence="2" type="ORF">PCAMFM013_S019g000135</name>
</gene>
<reference evidence="2 3" key="1">
    <citation type="journal article" date="2014" name="Nat. Commun.">
        <title>Multiple recent horizontal transfers of a large genomic region in cheese making fungi.</title>
        <authorList>
            <person name="Cheeseman K."/>
            <person name="Ropars J."/>
            <person name="Renault P."/>
            <person name="Dupont J."/>
            <person name="Gouzy J."/>
            <person name="Branca A."/>
            <person name="Abraham A.L."/>
            <person name="Ceppi M."/>
            <person name="Conseiller E."/>
            <person name="Debuchy R."/>
            <person name="Malagnac F."/>
            <person name="Goarin A."/>
            <person name="Silar P."/>
            <person name="Lacoste S."/>
            <person name="Sallet E."/>
            <person name="Bensimon A."/>
            <person name="Giraud T."/>
            <person name="Brygoo Y."/>
        </authorList>
    </citation>
    <scope>NUCLEOTIDE SEQUENCE [LARGE SCALE GENOMIC DNA]</scope>
    <source>
        <strain evidence="3">FM 013</strain>
    </source>
</reference>
<dbReference type="Proteomes" id="UP000053732">
    <property type="component" value="Unassembled WGS sequence"/>
</dbReference>
<evidence type="ECO:0000256" key="1">
    <source>
        <dbReference type="SAM" id="MobiDB-lite"/>
    </source>
</evidence>
<feature type="compositionally biased region" description="Acidic residues" evidence="1">
    <location>
        <begin position="136"/>
        <end position="146"/>
    </location>
</feature>
<accession>A0A0G4PKK5</accession>
<dbReference type="EMBL" id="HG793152">
    <property type="protein sequence ID" value="CRL26718.1"/>
    <property type="molecule type" value="Genomic_DNA"/>
</dbReference>